<dbReference type="Pfam" id="PF00700">
    <property type="entry name" value="Flagellin_C"/>
    <property type="match status" value="1"/>
</dbReference>
<dbReference type="Proteomes" id="UP000185161">
    <property type="component" value="Chromosome"/>
</dbReference>
<feature type="domain" description="Flagellin C-terminal" evidence="5">
    <location>
        <begin position="367"/>
        <end position="452"/>
    </location>
</feature>
<dbReference type="PANTHER" id="PTHR42792">
    <property type="entry name" value="FLAGELLIN"/>
    <property type="match status" value="1"/>
</dbReference>
<dbReference type="InterPro" id="IPR001029">
    <property type="entry name" value="Flagellin_N"/>
</dbReference>
<keyword evidence="7" id="KW-0966">Cell projection</keyword>
<dbReference type="PANTHER" id="PTHR42792:SF2">
    <property type="entry name" value="FLAGELLIN"/>
    <property type="match status" value="1"/>
</dbReference>
<keyword evidence="8" id="KW-1185">Reference proteome</keyword>
<reference evidence="8" key="2">
    <citation type="submission" date="2016-12" db="EMBL/GenBank/DDBJ databases">
        <title>Whole genome sequencing of Sphingomonas sp. ABOJV.</title>
        <authorList>
            <person name="Conlan S."/>
            <person name="Thomas P.J."/>
            <person name="Mullikin J."/>
            <person name="Palmore T.N."/>
            <person name="Frank K.M."/>
            <person name="Segre J.A."/>
        </authorList>
    </citation>
    <scope>NUCLEOTIDE SEQUENCE [LARGE SCALE GENOMIC DNA]</scope>
    <source>
        <strain evidence="8">ABOJV</strain>
    </source>
</reference>
<dbReference type="GO" id="GO:0005576">
    <property type="term" value="C:extracellular region"/>
    <property type="evidence" value="ECO:0007669"/>
    <property type="project" value="UniProtKB-SubCell"/>
</dbReference>
<dbReference type="GO" id="GO:0009288">
    <property type="term" value="C:bacterial-type flagellum"/>
    <property type="evidence" value="ECO:0007669"/>
    <property type="project" value="UniProtKB-SubCell"/>
</dbReference>
<keyword evidence="7" id="KW-0969">Cilium</keyword>
<evidence type="ECO:0000256" key="1">
    <source>
        <dbReference type="ARBA" id="ARBA00005709"/>
    </source>
</evidence>
<reference evidence="7 9" key="3">
    <citation type="submission" date="2018-07" db="EMBL/GenBank/DDBJ databases">
        <title>Genomic and Epidemiologic Investigation of an Indolent Hospital Outbreak.</title>
        <authorList>
            <person name="Johnson R.C."/>
            <person name="Deming C."/>
            <person name="Conlan S."/>
            <person name="Zellmer C.J."/>
            <person name="Michelin A.V."/>
            <person name="Lee-Lin S."/>
            <person name="Thomas P.J."/>
            <person name="Park M."/>
            <person name="Weingarten R.A."/>
            <person name="Less J."/>
            <person name="Dekker J.P."/>
            <person name="Frank K.M."/>
            <person name="Musser K.A."/>
            <person name="Mcquiston J.R."/>
            <person name="Henderson D.K."/>
            <person name="Lau A.F."/>
            <person name="Palmore T.N."/>
            <person name="Segre J.A."/>
        </authorList>
    </citation>
    <scope>NUCLEOTIDE SEQUENCE [LARGE SCALE GENOMIC DNA]</scope>
    <source>
        <strain evidence="7 9">SK-NIH.Env10_0317</strain>
    </source>
</reference>
<dbReference type="KEGG" id="skr:BRX40_03150"/>
<name>A0A1L6J6I6_9SPHN</name>
<dbReference type="PRINTS" id="PR00207">
    <property type="entry name" value="FLAGELLIN"/>
</dbReference>
<evidence type="ECO:0000256" key="2">
    <source>
        <dbReference type="ARBA" id="ARBA00023143"/>
    </source>
</evidence>
<dbReference type="InterPro" id="IPR042187">
    <property type="entry name" value="Flagellin_C_sub2"/>
</dbReference>
<dbReference type="Gene3D" id="6.10.10.10">
    <property type="entry name" value="Flagellar export chaperone, C-terminal domain"/>
    <property type="match status" value="1"/>
</dbReference>
<evidence type="ECO:0000259" key="5">
    <source>
        <dbReference type="Pfam" id="PF00700"/>
    </source>
</evidence>
<evidence type="ECO:0000313" key="9">
    <source>
        <dbReference type="Proteomes" id="UP000286681"/>
    </source>
</evidence>
<dbReference type="SUPFAM" id="SSF64518">
    <property type="entry name" value="Phase 1 flagellin"/>
    <property type="match status" value="1"/>
</dbReference>
<dbReference type="EMBL" id="QQWO01000004">
    <property type="protein sequence ID" value="RSV05634.1"/>
    <property type="molecule type" value="Genomic_DNA"/>
</dbReference>
<evidence type="ECO:0000256" key="3">
    <source>
        <dbReference type="RuleBase" id="RU362073"/>
    </source>
</evidence>
<comment type="subcellular location">
    <subcellularLocation>
        <location evidence="3">Secreted</location>
    </subcellularLocation>
    <subcellularLocation>
        <location evidence="3">Bacterial flagellum</location>
    </subcellularLocation>
</comment>
<feature type="domain" description="Flagellin N-terminal" evidence="4">
    <location>
        <begin position="4"/>
        <end position="140"/>
    </location>
</feature>
<dbReference type="Gene3D" id="2.30.220.10">
    <property type="entry name" value="f41 fragment of flagellin, C-terminal domain"/>
    <property type="match status" value="1"/>
</dbReference>
<comment type="similarity">
    <text evidence="1 3">Belongs to the bacterial flagellin family.</text>
</comment>
<sequence>MTVIGTNIASLRAANASKVASSSLQTAMERLSTGKRINSAKDDAAGLAIASRMTSQVKSMAVAIRNANDGISLAQTAEGALSEVTNMLQRMKELATQSSSGTLRDSDRTTLQAEVSQLVAEIGRVSETTNFNGVKLLDGSFGEVKLQTGINAGETISMKMVKTSTSELGLQAQVKGGVVNAALAAGDLVINGEDIGAVASVDAKAVADAVNAKTGTTGVKATAENEVTADVGSIASGDTLTIGSTAVTFTNEDTASEVANRINQVLGSGSNIQASLTDDGKIKLTSKDGSNISLTDGDGVLSNVKDAGGAAVTLSSTASVLEGKVTLTAEPGKNIAITGAGEADAGFSEATTSGISIATQGGASAAMAVIDAALDKISAGRGDLGAVQNRLESTVANLTTTTSNLAEARSRIEDADFSAETTALAKAQILSQASTAMLAQANQSQQGVLSLLR</sequence>
<dbReference type="Gene3D" id="2.170.280.10">
    <property type="entry name" value="f41 fragment of flagellin, middle domain"/>
    <property type="match status" value="1"/>
</dbReference>
<dbReference type="OrthoDB" id="9796789at2"/>
<evidence type="ECO:0000313" key="6">
    <source>
        <dbReference type="EMBL" id="APR51563.1"/>
    </source>
</evidence>
<dbReference type="STRING" id="93064.BRX40_03150"/>
<evidence type="ECO:0000313" key="7">
    <source>
        <dbReference type="EMBL" id="RSV05634.1"/>
    </source>
</evidence>
<dbReference type="InterPro" id="IPR001492">
    <property type="entry name" value="Flagellin"/>
</dbReference>
<dbReference type="InterPro" id="IPR046358">
    <property type="entry name" value="Flagellin_C"/>
</dbReference>
<keyword evidence="7" id="KW-0282">Flagellum</keyword>
<evidence type="ECO:0000313" key="8">
    <source>
        <dbReference type="Proteomes" id="UP000185161"/>
    </source>
</evidence>
<keyword evidence="2 3" id="KW-0975">Bacterial flagellum</keyword>
<accession>A0A1L6J6I6</accession>
<evidence type="ECO:0000259" key="4">
    <source>
        <dbReference type="Pfam" id="PF00669"/>
    </source>
</evidence>
<protein>
    <recommendedName>
        <fullName evidence="3">Flagellin</fullName>
    </recommendedName>
</protein>
<dbReference type="Proteomes" id="UP000286681">
    <property type="component" value="Unassembled WGS sequence"/>
</dbReference>
<keyword evidence="3" id="KW-0964">Secreted</keyword>
<organism evidence="6 8">
    <name type="scientific">Sphingomonas koreensis</name>
    <dbReference type="NCBI Taxonomy" id="93064"/>
    <lineage>
        <taxon>Bacteria</taxon>
        <taxon>Pseudomonadati</taxon>
        <taxon>Pseudomonadota</taxon>
        <taxon>Alphaproteobacteria</taxon>
        <taxon>Sphingomonadales</taxon>
        <taxon>Sphingomonadaceae</taxon>
        <taxon>Sphingomonas</taxon>
    </lineage>
</organism>
<dbReference type="AlphaFoldDB" id="A0A1L6J6I6"/>
<dbReference type="Gene3D" id="1.20.1330.10">
    <property type="entry name" value="f41 fragment of flagellin, N-terminal domain"/>
    <property type="match status" value="1"/>
</dbReference>
<reference evidence="6" key="1">
    <citation type="submission" date="2016-12" db="EMBL/GenBank/DDBJ databases">
        <title>Whole genome sequencing of Sphingomonas koreensis.</title>
        <authorList>
            <person name="Conlan S."/>
            <person name="Thomas P.J."/>
            <person name="Mullikin J."/>
            <person name="Palmore T.N."/>
            <person name="Frank K.M."/>
            <person name="Segre J.A."/>
        </authorList>
    </citation>
    <scope>NUCLEOTIDE SEQUENCE</scope>
    <source>
        <strain evidence="6">ABOJV</strain>
    </source>
</reference>
<comment type="function">
    <text evidence="3">Flagellin is the subunit protein which polymerizes to form the filaments of bacterial flagella.</text>
</comment>
<dbReference type="Pfam" id="PF00669">
    <property type="entry name" value="Flagellin_N"/>
    <property type="match status" value="1"/>
</dbReference>
<dbReference type="Gene3D" id="6.10.280.190">
    <property type="match status" value="1"/>
</dbReference>
<dbReference type="EMBL" id="CP018820">
    <property type="protein sequence ID" value="APR51563.1"/>
    <property type="molecule type" value="Genomic_DNA"/>
</dbReference>
<gene>
    <name evidence="6" type="ORF">BRX40_03150</name>
    <name evidence="7" type="ORF">CA257_06750</name>
</gene>
<proteinExistence type="inferred from homology"/>
<dbReference type="GO" id="GO:0005198">
    <property type="term" value="F:structural molecule activity"/>
    <property type="evidence" value="ECO:0007669"/>
    <property type="project" value="UniProtKB-UniRule"/>
</dbReference>